<dbReference type="InterPro" id="IPR046831">
    <property type="entry name" value="Calmodulin_bind_N"/>
</dbReference>
<evidence type="ECO:0000313" key="12">
    <source>
        <dbReference type="EMBL" id="KMZ63190.1"/>
    </source>
</evidence>
<gene>
    <name evidence="12" type="ORF">ZOSMA_41G00330</name>
</gene>
<evidence type="ECO:0000313" key="13">
    <source>
        <dbReference type="Proteomes" id="UP000036987"/>
    </source>
</evidence>
<evidence type="ECO:0000259" key="9">
    <source>
        <dbReference type="Pfam" id="PF07887"/>
    </source>
</evidence>
<dbReference type="GO" id="GO:0043565">
    <property type="term" value="F:sequence-specific DNA binding"/>
    <property type="evidence" value="ECO:0000318"/>
    <property type="project" value="GO_Central"/>
</dbReference>
<dbReference type="GO" id="GO:0005634">
    <property type="term" value="C:nucleus"/>
    <property type="evidence" value="ECO:0000318"/>
    <property type="project" value="GO_Central"/>
</dbReference>
<evidence type="ECO:0000256" key="2">
    <source>
        <dbReference type="ARBA" id="ARBA00007214"/>
    </source>
</evidence>
<keyword evidence="5" id="KW-0010">Activator</keyword>
<reference evidence="13" key="1">
    <citation type="journal article" date="2016" name="Nature">
        <title>The genome of the seagrass Zostera marina reveals angiosperm adaptation to the sea.</title>
        <authorList>
            <person name="Olsen J.L."/>
            <person name="Rouze P."/>
            <person name="Verhelst B."/>
            <person name="Lin Y.-C."/>
            <person name="Bayer T."/>
            <person name="Collen J."/>
            <person name="Dattolo E."/>
            <person name="De Paoli E."/>
            <person name="Dittami S."/>
            <person name="Maumus F."/>
            <person name="Michel G."/>
            <person name="Kersting A."/>
            <person name="Lauritano C."/>
            <person name="Lohaus R."/>
            <person name="Toepel M."/>
            <person name="Tonon T."/>
            <person name="Vanneste K."/>
            <person name="Amirebrahimi M."/>
            <person name="Brakel J."/>
            <person name="Bostroem C."/>
            <person name="Chovatia M."/>
            <person name="Grimwood J."/>
            <person name="Jenkins J.W."/>
            <person name="Jueterbock A."/>
            <person name="Mraz A."/>
            <person name="Stam W.T."/>
            <person name="Tice H."/>
            <person name="Bornberg-Bauer E."/>
            <person name="Green P.J."/>
            <person name="Pearson G.A."/>
            <person name="Procaccini G."/>
            <person name="Duarte C.M."/>
            <person name="Schmutz J."/>
            <person name="Reusch T.B.H."/>
            <person name="Van de Peer Y."/>
        </authorList>
    </citation>
    <scope>NUCLEOTIDE SEQUENCE [LARGE SCALE GENOMIC DNA]</scope>
    <source>
        <strain evidence="13">cv. Finnish</strain>
    </source>
</reference>
<evidence type="ECO:0000256" key="1">
    <source>
        <dbReference type="ARBA" id="ARBA00004123"/>
    </source>
</evidence>
<dbReference type="AlphaFoldDB" id="A0A0K9P4U3"/>
<protein>
    <submittedName>
        <fullName evidence="12">Calmodulin-binding protein, putative, expressed</fullName>
    </submittedName>
</protein>
<evidence type="ECO:0000256" key="7">
    <source>
        <dbReference type="ARBA" id="ARBA00023242"/>
    </source>
</evidence>
<feature type="domain" description="Calmodulin binding protein central" evidence="10">
    <location>
        <begin position="248"/>
        <end position="314"/>
    </location>
</feature>
<keyword evidence="7" id="KW-0539">Nucleus</keyword>
<evidence type="ECO:0000256" key="8">
    <source>
        <dbReference type="SAM" id="MobiDB-lite"/>
    </source>
</evidence>
<dbReference type="OMA" id="NQFRVEM"/>
<feature type="region of interest" description="Disordered" evidence="8">
    <location>
        <begin position="1"/>
        <end position="31"/>
    </location>
</feature>
<dbReference type="Pfam" id="PF07887">
    <property type="entry name" value="Calmodulin_bind"/>
    <property type="match status" value="1"/>
</dbReference>
<accession>A0A0K9P4U3</accession>
<dbReference type="OrthoDB" id="748178at2759"/>
<dbReference type="InterPro" id="IPR046829">
    <property type="entry name" value="Calmod_bind_C"/>
</dbReference>
<dbReference type="PANTHER" id="PTHR31713:SF43">
    <property type="entry name" value="CALMODULIN-BINDING PROTEIN 60 G"/>
    <property type="match status" value="1"/>
</dbReference>
<keyword evidence="3" id="KW-0805">Transcription regulation</keyword>
<keyword evidence="4" id="KW-0238">DNA-binding</keyword>
<name>A0A0K9P4U3_ZOSMR</name>
<dbReference type="Proteomes" id="UP000036987">
    <property type="component" value="Unassembled WGS sequence"/>
</dbReference>
<keyword evidence="13" id="KW-1185">Reference proteome</keyword>
<feature type="domain" description="Calmodulin binding protein C-terminal" evidence="11">
    <location>
        <begin position="324"/>
        <end position="379"/>
    </location>
</feature>
<dbReference type="GO" id="GO:0080142">
    <property type="term" value="P:regulation of salicylic acid biosynthetic process"/>
    <property type="evidence" value="ECO:0000318"/>
    <property type="project" value="GO_Central"/>
</dbReference>
<feature type="domain" description="Calmodulin binding protein-like N-terminal" evidence="9">
    <location>
        <begin position="95"/>
        <end position="236"/>
    </location>
</feature>
<evidence type="ECO:0000256" key="3">
    <source>
        <dbReference type="ARBA" id="ARBA00023015"/>
    </source>
</evidence>
<evidence type="ECO:0000256" key="6">
    <source>
        <dbReference type="ARBA" id="ARBA00023163"/>
    </source>
</evidence>
<evidence type="ECO:0000259" key="11">
    <source>
        <dbReference type="Pfam" id="PF20452"/>
    </source>
</evidence>
<dbReference type="InterPro" id="IPR012416">
    <property type="entry name" value="CBP60"/>
</dbReference>
<dbReference type="PANTHER" id="PTHR31713">
    <property type="entry name" value="OS02G0177800 PROTEIN"/>
    <property type="match status" value="1"/>
</dbReference>
<dbReference type="Pfam" id="PF20452">
    <property type="entry name" value="Calmod_bind_C"/>
    <property type="match status" value="1"/>
</dbReference>
<proteinExistence type="inferred from homology"/>
<dbReference type="GO" id="GO:0005516">
    <property type="term" value="F:calmodulin binding"/>
    <property type="evidence" value="ECO:0007669"/>
    <property type="project" value="InterPro"/>
</dbReference>
<dbReference type="EMBL" id="LFYR01001258">
    <property type="protein sequence ID" value="KMZ63190.1"/>
    <property type="molecule type" value="Genomic_DNA"/>
</dbReference>
<evidence type="ECO:0000256" key="5">
    <source>
        <dbReference type="ARBA" id="ARBA00023159"/>
    </source>
</evidence>
<comment type="subcellular location">
    <subcellularLocation>
        <location evidence="1">Nucleus</location>
    </subcellularLocation>
</comment>
<dbReference type="InterPro" id="IPR046830">
    <property type="entry name" value="Calmod_bind_M"/>
</dbReference>
<comment type="caution">
    <text evidence="12">The sequence shown here is derived from an EMBL/GenBank/DDBJ whole genome shotgun (WGS) entry which is preliminary data.</text>
</comment>
<keyword evidence="6" id="KW-0804">Transcription</keyword>
<evidence type="ECO:0000256" key="4">
    <source>
        <dbReference type="ARBA" id="ARBA00023125"/>
    </source>
</evidence>
<dbReference type="STRING" id="29655.A0A0K9P4U3"/>
<dbReference type="GO" id="GO:0003700">
    <property type="term" value="F:DNA-binding transcription factor activity"/>
    <property type="evidence" value="ECO:0000318"/>
    <property type="project" value="GO_Central"/>
</dbReference>
<comment type="similarity">
    <text evidence="2">Belongs to the plant ACBP60 protein family.</text>
</comment>
<evidence type="ECO:0000259" key="10">
    <source>
        <dbReference type="Pfam" id="PF20451"/>
    </source>
</evidence>
<organism evidence="12 13">
    <name type="scientific">Zostera marina</name>
    <name type="common">Eelgrass</name>
    <dbReference type="NCBI Taxonomy" id="29655"/>
    <lineage>
        <taxon>Eukaryota</taxon>
        <taxon>Viridiplantae</taxon>
        <taxon>Streptophyta</taxon>
        <taxon>Embryophyta</taxon>
        <taxon>Tracheophyta</taxon>
        <taxon>Spermatophyta</taxon>
        <taxon>Magnoliopsida</taxon>
        <taxon>Liliopsida</taxon>
        <taxon>Zosteraceae</taxon>
        <taxon>Zostera</taxon>
    </lineage>
</organism>
<dbReference type="Pfam" id="PF20451">
    <property type="entry name" value="Calmod_bind_M"/>
    <property type="match status" value="1"/>
</dbReference>
<sequence length="389" mass="44297">MATKRIVDVEEESSDSGSGSGRPVKRQRPIVGPDCPGFEEMTKLQCMDSIPRIIEPFLRKVVREEVDRILSCYRNFLPRTSSVKQIADARRSRRWQLRFRKKLPATVFAGTKLEADDNSVIEVSMIDTFSSAIVTTGDLSAIKIEILVLDGDFGQEDWTQEEFNGNLVHERDGKRPLLAGDLSVLLREGSGVFGDVNFTDNSSWTRSRKFRLGLRAVESSSVVKEAVSGAFMVKDHRGELYKKHHPPALTDDIWRLEKIGKDGVFHRKLVENGISTVQDLLRFLVVNEDKVRSMFGSGMSNRTWETIVQHAWECWIENIPFCYYNLSQLQLYFNSILQPVGVKFHGSYYQPYSDLNLQDQALVNKLKLLAYINQKDIVPIGLLDFPGHH</sequence>